<keyword evidence="2" id="KW-1185">Reference proteome</keyword>
<organism evidence="1 2">
    <name type="scientific">Haematococcus lacustris</name>
    <name type="common">Green alga</name>
    <name type="synonym">Haematococcus pluvialis</name>
    <dbReference type="NCBI Taxonomy" id="44745"/>
    <lineage>
        <taxon>Eukaryota</taxon>
        <taxon>Viridiplantae</taxon>
        <taxon>Chlorophyta</taxon>
        <taxon>core chlorophytes</taxon>
        <taxon>Chlorophyceae</taxon>
        <taxon>CS clade</taxon>
        <taxon>Chlamydomonadales</taxon>
        <taxon>Haematococcaceae</taxon>
        <taxon>Haematococcus</taxon>
    </lineage>
</organism>
<gene>
    <name evidence="1" type="ORF">HaLaN_27886</name>
</gene>
<dbReference type="Proteomes" id="UP000485058">
    <property type="component" value="Unassembled WGS sequence"/>
</dbReference>
<sequence length="106" mass="12297">EWWKLLRAVIKLLKPFCVFTHKLKADIPYLSQLLPIWHILLKHAEEWVSRDNPSWTLGVLDLLRERRAKGYWPVMPAAYMLDGLSFAPPKDKPNAPPQPPFGLLSL</sequence>
<comment type="caution">
    <text evidence="1">The sequence shown here is derived from an EMBL/GenBank/DDBJ whole genome shotgun (WGS) entry which is preliminary data.</text>
</comment>
<feature type="non-terminal residue" evidence="1">
    <location>
        <position position="1"/>
    </location>
</feature>
<reference evidence="1 2" key="1">
    <citation type="submission" date="2020-02" db="EMBL/GenBank/DDBJ databases">
        <title>Draft genome sequence of Haematococcus lacustris strain NIES-144.</title>
        <authorList>
            <person name="Morimoto D."/>
            <person name="Nakagawa S."/>
            <person name="Yoshida T."/>
            <person name="Sawayama S."/>
        </authorList>
    </citation>
    <scope>NUCLEOTIDE SEQUENCE [LARGE SCALE GENOMIC DNA]</scope>
    <source>
        <strain evidence="1 2">NIES-144</strain>
    </source>
</reference>
<dbReference type="EMBL" id="BLLF01004260">
    <property type="protein sequence ID" value="GFH29253.1"/>
    <property type="molecule type" value="Genomic_DNA"/>
</dbReference>
<name>A0A6A0AA06_HAELA</name>
<protein>
    <submittedName>
        <fullName evidence="1">Uncharacterized protein</fullName>
    </submittedName>
</protein>
<evidence type="ECO:0000313" key="1">
    <source>
        <dbReference type="EMBL" id="GFH29253.1"/>
    </source>
</evidence>
<dbReference type="AlphaFoldDB" id="A0A6A0AA06"/>
<evidence type="ECO:0000313" key="2">
    <source>
        <dbReference type="Proteomes" id="UP000485058"/>
    </source>
</evidence>
<accession>A0A6A0AA06</accession>
<proteinExistence type="predicted"/>